<keyword evidence="3" id="KW-0326">Glycosidase</keyword>
<dbReference type="GO" id="GO:0008477">
    <property type="term" value="F:purine nucleosidase activity"/>
    <property type="evidence" value="ECO:0007669"/>
    <property type="project" value="TreeGrafter"/>
</dbReference>
<dbReference type="InterPro" id="IPR023186">
    <property type="entry name" value="IUNH"/>
</dbReference>
<reference evidence="6 7" key="1">
    <citation type="submission" date="2018-11" db="EMBL/GenBank/DDBJ databases">
        <title>Genome sequence of Apiotrichum porosum DSM 27194.</title>
        <authorList>
            <person name="Aliyu H."/>
            <person name="Gorte O."/>
            <person name="Ochsenreither K."/>
        </authorList>
    </citation>
    <scope>NUCLEOTIDE SEQUENCE [LARGE SCALE GENOMIC DNA]</scope>
    <source>
        <strain evidence="6 7">DSM 27194</strain>
    </source>
</reference>
<evidence type="ECO:0000259" key="5">
    <source>
        <dbReference type="Pfam" id="PF01156"/>
    </source>
</evidence>
<feature type="compositionally biased region" description="Low complexity" evidence="4">
    <location>
        <begin position="367"/>
        <end position="377"/>
    </location>
</feature>
<feature type="compositionally biased region" description="Polar residues" evidence="4">
    <location>
        <begin position="456"/>
        <end position="467"/>
    </location>
</feature>
<gene>
    <name evidence="6" type="ORF">EHS24_002225</name>
</gene>
<dbReference type="PANTHER" id="PTHR12304:SF56">
    <property type="entry name" value="HYDROLASE, PUTATIVE (AFU_ORTHOLOGUE AFUA_1G11790)-RELATED"/>
    <property type="match status" value="1"/>
</dbReference>
<organism evidence="6 7">
    <name type="scientific">Apiotrichum porosum</name>
    <dbReference type="NCBI Taxonomy" id="105984"/>
    <lineage>
        <taxon>Eukaryota</taxon>
        <taxon>Fungi</taxon>
        <taxon>Dikarya</taxon>
        <taxon>Basidiomycota</taxon>
        <taxon>Agaricomycotina</taxon>
        <taxon>Tremellomycetes</taxon>
        <taxon>Trichosporonales</taxon>
        <taxon>Trichosporonaceae</taxon>
        <taxon>Apiotrichum</taxon>
    </lineage>
</organism>
<sequence length="589" mass="63022">MAAPRKVVIDTDPGVDDVLAILFALASPEIDVALITPVFGNAHTPQTLANLLKLYYNLGVELQAHPESRERYASVASGKKTLVAVGENDPIGGEKHVATYFHGVDGLSNISETNPEFTPPADADKGEFLEFTDKRAHEAILDLLRTEPEGTVTIIALGPLTNIAWAYRADPEAFSRVGEVVWMGGALDVPGNTSPVAEFNCFADPYAFQALLDEMKTGKFRFTFAPLDITTPHSIPFTDLLHPGLIPGADAAAFPTPTRLQAFTTAFLLRVRGLQQKFGLPDAMEMHDPVAVWYAIANASRSHPHALADGWSVAAREFGVERCGQITRGMCVVDRRGTGESFGSDRTQNAELTGTSITGHDITANGTAPKAAPAAPVEPVETKPLPYMISRTPGSDVLRRVLLARVFGTEHTVSARRHSSFTPSPSPSTPLLRPNGAPFTPSIINDAHLGPPLLTRISTTPCGSSSRKTAHAKRCAASSARSSQEKRLLGQEDDFGGMRIKGPLPVVAIASDGMDVDPGVVDDELGDDMDVDPDVVDDELAAAPFPLCAPIGRPYFTDGPTSLPSIQLEYTLPPSRPTFSETSSLFTPF</sequence>
<dbReference type="Gene3D" id="3.90.245.10">
    <property type="entry name" value="Ribonucleoside hydrolase-like"/>
    <property type="match status" value="1"/>
</dbReference>
<protein>
    <recommendedName>
        <fullName evidence="5">Inosine/uridine-preferring nucleoside hydrolase domain-containing protein</fullName>
    </recommendedName>
</protein>
<feature type="domain" description="Inosine/uridine-preferring nucleoside hydrolase" evidence="5">
    <location>
        <begin position="7"/>
        <end position="351"/>
    </location>
</feature>
<proteinExistence type="inferred from homology"/>
<feature type="region of interest" description="Disordered" evidence="4">
    <location>
        <begin position="357"/>
        <end position="377"/>
    </location>
</feature>
<evidence type="ECO:0000256" key="4">
    <source>
        <dbReference type="SAM" id="MobiDB-lite"/>
    </source>
</evidence>
<dbReference type="GeneID" id="39586768"/>
<dbReference type="InterPro" id="IPR036452">
    <property type="entry name" value="Ribo_hydro-like"/>
</dbReference>
<comment type="similarity">
    <text evidence="1">Belongs to the IUNH family.</text>
</comment>
<evidence type="ECO:0000313" key="6">
    <source>
        <dbReference type="EMBL" id="RSH78500.1"/>
    </source>
</evidence>
<evidence type="ECO:0000313" key="7">
    <source>
        <dbReference type="Proteomes" id="UP000279236"/>
    </source>
</evidence>
<dbReference type="InterPro" id="IPR001910">
    <property type="entry name" value="Inosine/uridine_hydrolase_dom"/>
</dbReference>
<keyword evidence="7" id="KW-1185">Reference proteome</keyword>
<dbReference type="PANTHER" id="PTHR12304">
    <property type="entry name" value="INOSINE-URIDINE PREFERRING NUCLEOSIDE HYDROLASE"/>
    <property type="match status" value="1"/>
</dbReference>
<dbReference type="EMBL" id="RSCE01000012">
    <property type="protein sequence ID" value="RSH78500.1"/>
    <property type="molecule type" value="Genomic_DNA"/>
</dbReference>
<evidence type="ECO:0000256" key="1">
    <source>
        <dbReference type="ARBA" id="ARBA00009176"/>
    </source>
</evidence>
<evidence type="ECO:0000256" key="3">
    <source>
        <dbReference type="ARBA" id="ARBA00023295"/>
    </source>
</evidence>
<feature type="region of interest" description="Disordered" evidence="4">
    <location>
        <begin position="416"/>
        <end position="487"/>
    </location>
</feature>
<dbReference type="RefSeq" id="XP_028473647.1">
    <property type="nucleotide sequence ID" value="XM_028617969.1"/>
</dbReference>
<name>A0A427XHZ5_9TREE</name>
<dbReference type="Proteomes" id="UP000279236">
    <property type="component" value="Unassembled WGS sequence"/>
</dbReference>
<dbReference type="Pfam" id="PF01156">
    <property type="entry name" value="IU_nuc_hydro"/>
    <property type="match status" value="1"/>
</dbReference>
<comment type="caution">
    <text evidence="6">The sequence shown here is derived from an EMBL/GenBank/DDBJ whole genome shotgun (WGS) entry which is preliminary data.</text>
</comment>
<dbReference type="GO" id="GO:0006152">
    <property type="term" value="P:purine nucleoside catabolic process"/>
    <property type="evidence" value="ECO:0007669"/>
    <property type="project" value="TreeGrafter"/>
</dbReference>
<accession>A0A427XHZ5</accession>
<dbReference type="GO" id="GO:0005829">
    <property type="term" value="C:cytosol"/>
    <property type="evidence" value="ECO:0007669"/>
    <property type="project" value="TreeGrafter"/>
</dbReference>
<dbReference type="AlphaFoldDB" id="A0A427XHZ5"/>
<dbReference type="STRING" id="105984.A0A427XHZ5"/>
<dbReference type="SUPFAM" id="SSF53590">
    <property type="entry name" value="Nucleoside hydrolase"/>
    <property type="match status" value="1"/>
</dbReference>
<evidence type="ECO:0000256" key="2">
    <source>
        <dbReference type="ARBA" id="ARBA00022801"/>
    </source>
</evidence>
<dbReference type="OrthoDB" id="5783963at2759"/>
<keyword evidence="2" id="KW-0378">Hydrolase</keyword>